<sequence length="43" mass="4346">MKKVVSIVLASFISIASLAGCNTVQGVGQDVQQGGKAIEKAAK</sequence>
<gene>
    <name evidence="8" type="ORF">E9531_15185</name>
</gene>
<dbReference type="InterPro" id="IPR012556">
    <property type="entry name" value="Entericidin"/>
</dbReference>
<reference evidence="8 9" key="1">
    <citation type="journal article" date="2015" name="Antonie Van Leeuwenhoek">
        <title>Lampropedia puyangensis sp. nov., isolated from symptomatic bark of Populus ? euramericana canker and emended description of Lampropedia hyalina (Ehrenberg 1832) Lee et al. 2004.</title>
        <authorList>
            <person name="Li Y."/>
            <person name="Wang T."/>
            <person name="Piao C.G."/>
            <person name="Wang L.F."/>
            <person name="Tian G.Z."/>
            <person name="Zhu T.H."/>
            <person name="Guo M.W."/>
        </authorList>
    </citation>
    <scope>NUCLEOTIDE SEQUENCE [LARGE SCALE GENOMIC DNA]</scope>
    <source>
        <strain evidence="8 9">2-bin</strain>
    </source>
</reference>
<organism evidence="8 9">
    <name type="scientific">Lampropedia puyangensis</name>
    <dbReference type="NCBI Taxonomy" id="1330072"/>
    <lineage>
        <taxon>Bacteria</taxon>
        <taxon>Pseudomonadati</taxon>
        <taxon>Pseudomonadota</taxon>
        <taxon>Betaproteobacteria</taxon>
        <taxon>Burkholderiales</taxon>
        <taxon>Comamonadaceae</taxon>
        <taxon>Lampropedia</taxon>
    </lineage>
</organism>
<evidence type="ECO:0000256" key="1">
    <source>
        <dbReference type="ARBA" id="ARBA00010296"/>
    </source>
</evidence>
<keyword evidence="4" id="KW-0472">Membrane</keyword>
<dbReference type="Proteomes" id="UP000308917">
    <property type="component" value="Unassembled WGS sequence"/>
</dbReference>
<evidence type="ECO:0000256" key="7">
    <source>
        <dbReference type="SAM" id="SignalP"/>
    </source>
</evidence>
<dbReference type="Pfam" id="PF08085">
    <property type="entry name" value="Entericidin"/>
    <property type="match status" value="1"/>
</dbReference>
<dbReference type="RefSeq" id="WP_136574619.1">
    <property type="nucleotide sequence ID" value="NZ_STFG01000024.1"/>
</dbReference>
<evidence type="ECO:0000256" key="5">
    <source>
        <dbReference type="ARBA" id="ARBA00023139"/>
    </source>
</evidence>
<evidence type="ECO:0000256" key="6">
    <source>
        <dbReference type="ARBA" id="ARBA00023288"/>
    </source>
</evidence>
<keyword evidence="2" id="KW-1003">Cell membrane</keyword>
<keyword evidence="3 7" id="KW-0732">Signal</keyword>
<evidence type="ECO:0000313" key="9">
    <source>
        <dbReference type="Proteomes" id="UP000308917"/>
    </source>
</evidence>
<comment type="similarity">
    <text evidence="1">Belongs to the EcnA/EcnB lipoprotein family.</text>
</comment>
<name>A0A4S8ESZ9_9BURK</name>
<evidence type="ECO:0000256" key="3">
    <source>
        <dbReference type="ARBA" id="ARBA00022729"/>
    </source>
</evidence>
<comment type="caution">
    <text evidence="8">The sequence shown here is derived from an EMBL/GenBank/DDBJ whole genome shotgun (WGS) entry which is preliminary data.</text>
</comment>
<dbReference type="PROSITE" id="PS51257">
    <property type="entry name" value="PROKAR_LIPOPROTEIN"/>
    <property type="match status" value="1"/>
</dbReference>
<dbReference type="GO" id="GO:0009636">
    <property type="term" value="P:response to toxic substance"/>
    <property type="evidence" value="ECO:0007669"/>
    <property type="project" value="InterPro"/>
</dbReference>
<keyword evidence="5" id="KW-0564">Palmitate</keyword>
<accession>A0A4S8ESZ9</accession>
<feature type="signal peptide" evidence="7">
    <location>
        <begin position="1"/>
        <end position="19"/>
    </location>
</feature>
<protein>
    <submittedName>
        <fullName evidence="8">Entericidin A/B family lipoprotein</fullName>
    </submittedName>
</protein>
<evidence type="ECO:0000313" key="8">
    <source>
        <dbReference type="EMBL" id="THT97957.1"/>
    </source>
</evidence>
<evidence type="ECO:0000256" key="2">
    <source>
        <dbReference type="ARBA" id="ARBA00022475"/>
    </source>
</evidence>
<feature type="chain" id="PRO_5020313320" evidence="7">
    <location>
        <begin position="20"/>
        <end position="43"/>
    </location>
</feature>
<dbReference type="EMBL" id="STFG01000024">
    <property type="protein sequence ID" value="THT97957.1"/>
    <property type="molecule type" value="Genomic_DNA"/>
</dbReference>
<proteinExistence type="inferred from homology"/>
<dbReference type="GO" id="GO:0016020">
    <property type="term" value="C:membrane"/>
    <property type="evidence" value="ECO:0007669"/>
    <property type="project" value="InterPro"/>
</dbReference>
<dbReference type="AlphaFoldDB" id="A0A4S8ESZ9"/>
<evidence type="ECO:0000256" key="4">
    <source>
        <dbReference type="ARBA" id="ARBA00023136"/>
    </source>
</evidence>
<keyword evidence="9" id="KW-1185">Reference proteome</keyword>
<keyword evidence="6 8" id="KW-0449">Lipoprotein</keyword>